<reference evidence="2" key="1">
    <citation type="journal article" date="2014" name="Int. J. Syst. Evol. Microbiol.">
        <title>Complete genome sequence of Corynebacterium casei LMG S-19264T (=DSM 44701T), isolated from a smear-ripened cheese.</title>
        <authorList>
            <consortium name="US DOE Joint Genome Institute (JGI-PGF)"/>
            <person name="Walter F."/>
            <person name="Albersmeier A."/>
            <person name="Kalinowski J."/>
            <person name="Ruckert C."/>
        </authorList>
    </citation>
    <scope>NUCLEOTIDE SEQUENCE</scope>
    <source>
        <strain evidence="2">JCM 31311</strain>
    </source>
</reference>
<dbReference type="EMBL" id="BMQL01000098">
    <property type="protein sequence ID" value="GGR39754.1"/>
    <property type="molecule type" value="Genomic_DNA"/>
</dbReference>
<proteinExistence type="predicted"/>
<keyword evidence="1" id="KW-1133">Transmembrane helix</keyword>
<feature type="transmembrane region" description="Helical" evidence="1">
    <location>
        <begin position="76"/>
        <end position="97"/>
    </location>
</feature>
<feature type="transmembrane region" description="Helical" evidence="1">
    <location>
        <begin position="38"/>
        <end position="56"/>
    </location>
</feature>
<comment type="caution">
    <text evidence="2">The sequence shown here is derived from an EMBL/GenBank/DDBJ whole genome shotgun (WGS) entry which is preliminary data.</text>
</comment>
<sequence>MEHSKPLRLHHLPPETSVGRERVSRFVRTHTPFQPPKFTIWHFVGLLILVGLLVFTQRAPGVMADVSSLVIGSEKSSWQLAIYVRITIIVLALYVLFGIRGQHWMVTIGIPCGILGFELRLGENRITHDPLTLGFFLVQLMCFFFLARLITRQPDPPKRRI</sequence>
<keyword evidence="1" id="KW-0472">Membrane</keyword>
<keyword evidence="1" id="KW-0812">Transmembrane</keyword>
<evidence type="ECO:0000313" key="3">
    <source>
        <dbReference type="Proteomes" id="UP000603865"/>
    </source>
</evidence>
<feature type="transmembrane region" description="Helical" evidence="1">
    <location>
        <begin position="104"/>
        <end position="121"/>
    </location>
</feature>
<feature type="transmembrane region" description="Helical" evidence="1">
    <location>
        <begin position="133"/>
        <end position="151"/>
    </location>
</feature>
<evidence type="ECO:0000256" key="1">
    <source>
        <dbReference type="SAM" id="Phobius"/>
    </source>
</evidence>
<gene>
    <name evidence="2" type="ORF">GCM10008957_55610</name>
</gene>
<accession>A0A918FIL7</accession>
<organism evidence="2 3">
    <name type="scientific">Deinococcus ruber</name>
    <dbReference type="NCBI Taxonomy" id="1848197"/>
    <lineage>
        <taxon>Bacteria</taxon>
        <taxon>Thermotogati</taxon>
        <taxon>Deinococcota</taxon>
        <taxon>Deinococci</taxon>
        <taxon>Deinococcales</taxon>
        <taxon>Deinococcaceae</taxon>
        <taxon>Deinococcus</taxon>
    </lineage>
</organism>
<dbReference type="AlphaFoldDB" id="A0A918FIL7"/>
<dbReference type="Proteomes" id="UP000603865">
    <property type="component" value="Unassembled WGS sequence"/>
</dbReference>
<keyword evidence="3" id="KW-1185">Reference proteome</keyword>
<protein>
    <submittedName>
        <fullName evidence="2">Uncharacterized protein</fullName>
    </submittedName>
</protein>
<name>A0A918FIL7_9DEIO</name>
<evidence type="ECO:0000313" key="2">
    <source>
        <dbReference type="EMBL" id="GGR39754.1"/>
    </source>
</evidence>
<reference evidence="2" key="2">
    <citation type="submission" date="2020-09" db="EMBL/GenBank/DDBJ databases">
        <authorList>
            <person name="Sun Q."/>
            <person name="Ohkuma M."/>
        </authorList>
    </citation>
    <scope>NUCLEOTIDE SEQUENCE</scope>
    <source>
        <strain evidence="2">JCM 31311</strain>
    </source>
</reference>